<name>A0ABV6QHY7_9ACTN</name>
<evidence type="ECO:0000313" key="1">
    <source>
        <dbReference type="EMBL" id="MFC0623242.1"/>
    </source>
</evidence>
<comment type="caution">
    <text evidence="1">The sequence shown here is derived from an EMBL/GenBank/DDBJ whole genome shotgun (WGS) entry which is preliminary data.</text>
</comment>
<protein>
    <submittedName>
        <fullName evidence="1">Uncharacterized protein</fullName>
    </submittedName>
</protein>
<accession>A0ABV6QHY7</accession>
<evidence type="ECO:0000313" key="2">
    <source>
        <dbReference type="Proteomes" id="UP001589890"/>
    </source>
</evidence>
<dbReference type="Proteomes" id="UP001589890">
    <property type="component" value="Unassembled WGS sequence"/>
</dbReference>
<keyword evidence="2" id="KW-1185">Reference proteome</keyword>
<gene>
    <name evidence="1" type="ORF">ACFFGN_04165</name>
</gene>
<sequence length="63" mass="7485">MVIERRQVRVWFGEHVIVNHVAPPALAAEFEEAMRRRFQSLRVTNDELPDLPYREPLLVDHHP</sequence>
<reference evidence="1 2" key="1">
    <citation type="submission" date="2024-09" db="EMBL/GenBank/DDBJ databases">
        <authorList>
            <person name="Sun Q."/>
            <person name="Mori K."/>
        </authorList>
    </citation>
    <scope>NUCLEOTIDE SEQUENCE [LARGE SCALE GENOMIC DNA]</scope>
    <source>
        <strain evidence="1 2">CGMCC 1.15906</strain>
    </source>
</reference>
<dbReference type="EMBL" id="JBHLTC010000005">
    <property type="protein sequence ID" value="MFC0623242.1"/>
    <property type="molecule type" value="Genomic_DNA"/>
</dbReference>
<dbReference type="RefSeq" id="WP_380043940.1">
    <property type="nucleotide sequence ID" value="NZ_JBHLTC010000005.1"/>
</dbReference>
<proteinExistence type="predicted"/>
<organism evidence="1 2">
    <name type="scientific">Kribbella deserti</name>
    <dbReference type="NCBI Taxonomy" id="1926257"/>
    <lineage>
        <taxon>Bacteria</taxon>
        <taxon>Bacillati</taxon>
        <taxon>Actinomycetota</taxon>
        <taxon>Actinomycetes</taxon>
        <taxon>Propionibacteriales</taxon>
        <taxon>Kribbellaceae</taxon>
        <taxon>Kribbella</taxon>
    </lineage>
</organism>